<gene>
    <name evidence="1" type="ORF">EZS28_040135</name>
</gene>
<evidence type="ECO:0000313" key="1">
    <source>
        <dbReference type="EMBL" id="KAA6364337.1"/>
    </source>
</evidence>
<feature type="non-terminal residue" evidence="1">
    <location>
        <position position="85"/>
    </location>
</feature>
<evidence type="ECO:0000313" key="2">
    <source>
        <dbReference type="Proteomes" id="UP000324800"/>
    </source>
</evidence>
<dbReference type="EMBL" id="SNRW01021782">
    <property type="protein sequence ID" value="KAA6364337.1"/>
    <property type="molecule type" value="Genomic_DNA"/>
</dbReference>
<protein>
    <submittedName>
        <fullName evidence="1">Uncharacterized protein</fullName>
    </submittedName>
</protein>
<dbReference type="AlphaFoldDB" id="A0A5J4U1A4"/>
<proteinExistence type="predicted"/>
<sequence length="85" mass="10143">MARGLFDPMPNLNKREHRRDELFVQQNSSRDLGLQNKMIEIQIKKKIQFHIKVNQGREERIGRDNPISTGKLQIQINRLYTEQQN</sequence>
<dbReference type="Proteomes" id="UP000324800">
    <property type="component" value="Unassembled WGS sequence"/>
</dbReference>
<organism evidence="1 2">
    <name type="scientific">Streblomastix strix</name>
    <dbReference type="NCBI Taxonomy" id="222440"/>
    <lineage>
        <taxon>Eukaryota</taxon>
        <taxon>Metamonada</taxon>
        <taxon>Preaxostyla</taxon>
        <taxon>Oxymonadida</taxon>
        <taxon>Streblomastigidae</taxon>
        <taxon>Streblomastix</taxon>
    </lineage>
</organism>
<name>A0A5J4U1A4_9EUKA</name>
<comment type="caution">
    <text evidence="1">The sequence shown here is derived from an EMBL/GenBank/DDBJ whole genome shotgun (WGS) entry which is preliminary data.</text>
</comment>
<accession>A0A5J4U1A4</accession>
<reference evidence="1 2" key="1">
    <citation type="submission" date="2019-03" db="EMBL/GenBank/DDBJ databases">
        <title>Single cell metagenomics reveals metabolic interactions within the superorganism composed of flagellate Streblomastix strix and complex community of Bacteroidetes bacteria on its surface.</title>
        <authorList>
            <person name="Treitli S.C."/>
            <person name="Kolisko M."/>
            <person name="Husnik F."/>
            <person name="Keeling P."/>
            <person name="Hampl V."/>
        </authorList>
    </citation>
    <scope>NUCLEOTIDE SEQUENCE [LARGE SCALE GENOMIC DNA]</scope>
    <source>
        <strain evidence="1">ST1C</strain>
    </source>
</reference>